<comment type="similarity">
    <text evidence="1">Belongs to the glycosyl hydrolase 26 family.</text>
</comment>
<keyword evidence="6" id="KW-1185">Reference proteome</keyword>
<evidence type="ECO:0000259" key="4">
    <source>
        <dbReference type="PROSITE" id="PS51764"/>
    </source>
</evidence>
<dbReference type="Gene3D" id="3.20.20.80">
    <property type="entry name" value="Glycosidases"/>
    <property type="match status" value="1"/>
</dbReference>
<dbReference type="InterPro" id="IPR022790">
    <property type="entry name" value="GH26_dom"/>
</dbReference>
<dbReference type="InterPro" id="IPR017853">
    <property type="entry name" value="GH"/>
</dbReference>
<protein>
    <submittedName>
        <fullName evidence="5">Glycoside hydrolase superfamily</fullName>
    </submittedName>
</protein>
<keyword evidence="2 5" id="KW-0378">Hydrolase</keyword>
<name>A0A836CKF0_9STRA</name>
<organism evidence="5 6">
    <name type="scientific">Tribonema minus</name>
    <dbReference type="NCBI Taxonomy" id="303371"/>
    <lineage>
        <taxon>Eukaryota</taxon>
        <taxon>Sar</taxon>
        <taxon>Stramenopiles</taxon>
        <taxon>Ochrophyta</taxon>
        <taxon>PX clade</taxon>
        <taxon>Xanthophyceae</taxon>
        <taxon>Tribonematales</taxon>
        <taxon>Tribonemataceae</taxon>
        <taxon>Tribonema</taxon>
    </lineage>
</organism>
<evidence type="ECO:0000256" key="2">
    <source>
        <dbReference type="ARBA" id="ARBA00022801"/>
    </source>
</evidence>
<dbReference type="InterPro" id="IPR000805">
    <property type="entry name" value="Glyco_hydro_26"/>
</dbReference>
<evidence type="ECO:0000313" key="5">
    <source>
        <dbReference type="EMBL" id="KAG5189477.1"/>
    </source>
</evidence>
<dbReference type="EMBL" id="JAFCMP010000049">
    <property type="protein sequence ID" value="KAG5189477.1"/>
    <property type="molecule type" value="Genomic_DNA"/>
</dbReference>
<dbReference type="PANTHER" id="PTHR40079:SF4">
    <property type="entry name" value="GH26 DOMAIN-CONTAINING PROTEIN-RELATED"/>
    <property type="match status" value="1"/>
</dbReference>
<dbReference type="PANTHER" id="PTHR40079">
    <property type="entry name" value="MANNAN ENDO-1,4-BETA-MANNOSIDASE E-RELATED"/>
    <property type="match status" value="1"/>
</dbReference>
<dbReference type="PROSITE" id="PS51764">
    <property type="entry name" value="GH26"/>
    <property type="match status" value="1"/>
</dbReference>
<dbReference type="Pfam" id="PF02156">
    <property type="entry name" value="Glyco_hydro_26"/>
    <property type="match status" value="1"/>
</dbReference>
<keyword evidence="3" id="KW-0326">Glycosidase</keyword>
<dbReference type="OrthoDB" id="199103at2759"/>
<accession>A0A836CKF0</accession>
<comment type="caution">
    <text evidence="5">The sequence shown here is derived from an EMBL/GenBank/DDBJ whole genome shotgun (WGS) entry which is preliminary data.</text>
</comment>
<dbReference type="GO" id="GO:0006080">
    <property type="term" value="P:substituted mannan metabolic process"/>
    <property type="evidence" value="ECO:0007669"/>
    <property type="project" value="InterPro"/>
</dbReference>
<reference evidence="5" key="1">
    <citation type="submission" date="2021-02" db="EMBL/GenBank/DDBJ databases">
        <title>First Annotated Genome of the Yellow-green Alga Tribonema minus.</title>
        <authorList>
            <person name="Mahan K.M."/>
        </authorList>
    </citation>
    <scope>NUCLEOTIDE SEQUENCE</scope>
    <source>
        <strain evidence="5">UTEX B ZZ1240</strain>
    </source>
</reference>
<dbReference type="GO" id="GO:0016985">
    <property type="term" value="F:mannan endo-1,4-beta-mannosidase activity"/>
    <property type="evidence" value="ECO:0007669"/>
    <property type="project" value="InterPro"/>
</dbReference>
<proteinExistence type="inferred from homology"/>
<dbReference type="Proteomes" id="UP000664859">
    <property type="component" value="Unassembled WGS sequence"/>
</dbReference>
<evidence type="ECO:0000256" key="1">
    <source>
        <dbReference type="ARBA" id="ARBA00007754"/>
    </source>
</evidence>
<gene>
    <name evidence="5" type="ORF">JKP88DRAFT_206098</name>
</gene>
<dbReference type="SUPFAM" id="SSF51445">
    <property type="entry name" value="(Trans)glycosidases"/>
    <property type="match status" value="1"/>
</dbReference>
<feature type="domain" description="GH26" evidence="4">
    <location>
        <begin position="1"/>
        <end position="183"/>
    </location>
</feature>
<sequence length="198" mass="22804">MWVRILHEFNSDWYPWGTFKDGNSIPKFKKSFRHIVDLLRANGAGDNIKFQISYNAKSVHGDKIPFSAWWPGDEYVDMIMTTAYNRAGDSEGSNKPFLQFSELFPDSYKRVAALHPTLPIGIAECGSTDADGEKAKGEWYLNMFKTLKTSDQFPRLKQVNVFMENKFLDWQLTTRQQQIAFGNGMRLLGYKAIKREGE</sequence>
<dbReference type="AlphaFoldDB" id="A0A836CKF0"/>
<evidence type="ECO:0000313" key="6">
    <source>
        <dbReference type="Proteomes" id="UP000664859"/>
    </source>
</evidence>
<evidence type="ECO:0000256" key="3">
    <source>
        <dbReference type="ARBA" id="ARBA00023295"/>
    </source>
</evidence>